<dbReference type="Proteomes" id="UP000507245">
    <property type="component" value="Unassembled WGS sequence"/>
</dbReference>
<name>A0A6J5XCP7_PRUAR</name>
<dbReference type="OrthoDB" id="1162081at2759"/>
<protein>
    <submittedName>
        <fullName evidence="2">Uncharacterized protein</fullName>
    </submittedName>
</protein>
<dbReference type="EMBL" id="CAEKKB010000004">
    <property type="protein sequence ID" value="CAB4308608.1"/>
    <property type="molecule type" value="Genomic_DNA"/>
</dbReference>
<evidence type="ECO:0000256" key="1">
    <source>
        <dbReference type="SAM" id="MobiDB-lite"/>
    </source>
</evidence>
<sequence length="225" mass="25359">MVFGKRKREVHQVEDDDVHSISSDENKNEDIIEITNVSQSQSSSKNSSQPSRKNGSQSSEMDAKLLLNEVIFTSATSGKNPGGAKSWTCKHCDNNEELNRIRRKVQDVEVKGIVSSSFKTSALMRQQPSSMTESIQDAFKTMDRDLVDIKVMRGPCANAISFNVLSNPQFHEMVTSINNRDIRLLHMKKLELHYWMQQQNSVEIELAPIKDTWYSHGVSIVSDGG</sequence>
<feature type="region of interest" description="Disordered" evidence="1">
    <location>
        <begin position="1"/>
        <end position="59"/>
    </location>
</feature>
<proteinExistence type="predicted"/>
<reference evidence="3" key="1">
    <citation type="journal article" date="2020" name="Genome Biol.">
        <title>Gamete binning: chromosome-level and haplotype-resolved genome assembly enabled by high-throughput single-cell sequencing of gamete genomes.</title>
        <authorList>
            <person name="Campoy J.A."/>
            <person name="Sun H."/>
            <person name="Goel M."/>
            <person name="Jiao W.-B."/>
            <person name="Folz-Donahue K."/>
            <person name="Wang N."/>
            <person name="Rubio M."/>
            <person name="Liu C."/>
            <person name="Kukat C."/>
            <person name="Ruiz D."/>
            <person name="Huettel B."/>
            <person name="Schneeberger K."/>
        </authorList>
    </citation>
    <scope>NUCLEOTIDE SEQUENCE [LARGE SCALE GENOMIC DNA]</scope>
    <source>
        <strain evidence="3">cv. Rojo Pasion</strain>
    </source>
</reference>
<gene>
    <name evidence="2" type="ORF">ORAREDHAP_LOCUS28280</name>
</gene>
<evidence type="ECO:0000313" key="2">
    <source>
        <dbReference type="EMBL" id="CAB4308608.1"/>
    </source>
</evidence>
<keyword evidence="3" id="KW-1185">Reference proteome</keyword>
<evidence type="ECO:0000313" key="3">
    <source>
        <dbReference type="Proteomes" id="UP000507245"/>
    </source>
</evidence>
<organism evidence="2 3">
    <name type="scientific">Prunus armeniaca</name>
    <name type="common">Apricot</name>
    <name type="synonym">Armeniaca vulgaris</name>
    <dbReference type="NCBI Taxonomy" id="36596"/>
    <lineage>
        <taxon>Eukaryota</taxon>
        <taxon>Viridiplantae</taxon>
        <taxon>Streptophyta</taxon>
        <taxon>Embryophyta</taxon>
        <taxon>Tracheophyta</taxon>
        <taxon>Spermatophyta</taxon>
        <taxon>Magnoliopsida</taxon>
        <taxon>eudicotyledons</taxon>
        <taxon>Gunneridae</taxon>
        <taxon>Pentapetalae</taxon>
        <taxon>rosids</taxon>
        <taxon>fabids</taxon>
        <taxon>Rosales</taxon>
        <taxon>Rosaceae</taxon>
        <taxon>Amygdaloideae</taxon>
        <taxon>Amygdaleae</taxon>
        <taxon>Prunus</taxon>
    </lineage>
</organism>
<feature type="compositionally biased region" description="Basic and acidic residues" evidence="1">
    <location>
        <begin position="10"/>
        <end position="30"/>
    </location>
</feature>
<dbReference type="AlphaFoldDB" id="A0A6J5XCP7"/>
<feature type="compositionally biased region" description="Low complexity" evidence="1">
    <location>
        <begin position="38"/>
        <end position="51"/>
    </location>
</feature>
<accession>A0A6J5XCP7</accession>